<reference evidence="1" key="1">
    <citation type="submission" date="2020-08" db="EMBL/GenBank/DDBJ databases">
        <title>Multicomponent nature underlies the extraordinary mechanical properties of spider dragline silk.</title>
        <authorList>
            <person name="Kono N."/>
            <person name="Nakamura H."/>
            <person name="Mori M."/>
            <person name="Yoshida Y."/>
            <person name="Ohtoshi R."/>
            <person name="Malay A.D."/>
            <person name="Moran D.A.P."/>
            <person name="Tomita M."/>
            <person name="Numata K."/>
            <person name="Arakawa K."/>
        </authorList>
    </citation>
    <scope>NUCLEOTIDE SEQUENCE</scope>
</reference>
<dbReference type="OrthoDB" id="6457054at2759"/>
<gene>
    <name evidence="1" type="ORF">TNIN_279701</name>
</gene>
<dbReference type="EMBL" id="BMAV01008289">
    <property type="protein sequence ID" value="GFY51745.1"/>
    <property type="molecule type" value="Genomic_DNA"/>
</dbReference>
<evidence type="ECO:0000313" key="1">
    <source>
        <dbReference type="EMBL" id="GFY51745.1"/>
    </source>
</evidence>
<dbReference type="Proteomes" id="UP000886998">
    <property type="component" value="Unassembled WGS sequence"/>
</dbReference>
<proteinExistence type="predicted"/>
<comment type="caution">
    <text evidence="1">The sequence shown here is derived from an EMBL/GenBank/DDBJ whole genome shotgun (WGS) entry which is preliminary data.</text>
</comment>
<keyword evidence="2" id="KW-1185">Reference proteome</keyword>
<accession>A0A8X6XFJ6</accession>
<evidence type="ECO:0000313" key="2">
    <source>
        <dbReference type="Proteomes" id="UP000886998"/>
    </source>
</evidence>
<dbReference type="AlphaFoldDB" id="A0A8X6XFJ6"/>
<name>A0A8X6XFJ6_9ARAC</name>
<organism evidence="1 2">
    <name type="scientific">Trichonephila inaurata madagascariensis</name>
    <dbReference type="NCBI Taxonomy" id="2747483"/>
    <lineage>
        <taxon>Eukaryota</taxon>
        <taxon>Metazoa</taxon>
        <taxon>Ecdysozoa</taxon>
        <taxon>Arthropoda</taxon>
        <taxon>Chelicerata</taxon>
        <taxon>Arachnida</taxon>
        <taxon>Araneae</taxon>
        <taxon>Araneomorphae</taxon>
        <taxon>Entelegynae</taxon>
        <taxon>Araneoidea</taxon>
        <taxon>Nephilidae</taxon>
        <taxon>Trichonephila</taxon>
        <taxon>Trichonephila inaurata</taxon>
    </lineage>
</organism>
<sequence>MRECFIPMISKSCGIIAADVIKRVVMYGVGDDFLCNRIKDENMEILEKHWISPARSYALQGYQPTRLFLSDFTVAAELTKPMQISPTDVYSSILHERRTSSKAPSTTGMPHFTSSLNDEMEVSTINFKYLTGQTELYYTEMPPFEMDTEQFFDEYSTPIPAIVTSSDAYLEHTLFPSEETYSFTNFTSFGLYEILDNGDASYLGCGTSTVQWATDLKLKNLFCGWVNGGAANNIFKCTIHLGEACIFEDPNKKEINMDSKILLVVFNLENGSYQEVATMKMRNFKPEENAFTLVADMVDDKHSEIGDQKVPS</sequence>
<protein>
    <submittedName>
        <fullName evidence="1">Uncharacterized protein</fullName>
    </submittedName>
</protein>